<evidence type="ECO:0000313" key="2">
    <source>
        <dbReference type="Proteomes" id="UP000008311"/>
    </source>
</evidence>
<keyword evidence="2" id="KW-1185">Reference proteome</keyword>
<protein>
    <submittedName>
        <fullName evidence="1">Uncharacterized protein</fullName>
    </submittedName>
</protein>
<reference evidence="2" key="1">
    <citation type="journal article" date="2010" name="Nat. Biotechnol.">
        <title>Draft genome sequence of the oilseed species Ricinus communis.</title>
        <authorList>
            <person name="Chan A.P."/>
            <person name="Crabtree J."/>
            <person name="Zhao Q."/>
            <person name="Lorenzi H."/>
            <person name="Orvis J."/>
            <person name="Puiu D."/>
            <person name="Melake-Berhan A."/>
            <person name="Jones K.M."/>
            <person name="Redman J."/>
            <person name="Chen G."/>
            <person name="Cahoon E.B."/>
            <person name="Gedil M."/>
            <person name="Stanke M."/>
            <person name="Haas B.J."/>
            <person name="Wortman J.R."/>
            <person name="Fraser-Liggett C.M."/>
            <person name="Ravel J."/>
            <person name="Rabinowicz P.D."/>
        </authorList>
    </citation>
    <scope>NUCLEOTIDE SEQUENCE [LARGE SCALE GENOMIC DNA]</scope>
    <source>
        <strain evidence="2">cv. Hale</strain>
    </source>
</reference>
<sequence>MASSSRGQESRWFTALNTVRLSVSEIEKQTLTDEAERTANSMAKASAMRGEETLAILERLIQKNSSVIPANNS</sequence>
<accession>B9SZE1</accession>
<organism evidence="1 2">
    <name type="scientific">Ricinus communis</name>
    <name type="common">Castor bean</name>
    <dbReference type="NCBI Taxonomy" id="3988"/>
    <lineage>
        <taxon>Eukaryota</taxon>
        <taxon>Viridiplantae</taxon>
        <taxon>Streptophyta</taxon>
        <taxon>Embryophyta</taxon>
        <taxon>Tracheophyta</taxon>
        <taxon>Spermatophyta</taxon>
        <taxon>Magnoliopsida</taxon>
        <taxon>eudicotyledons</taxon>
        <taxon>Gunneridae</taxon>
        <taxon>Pentapetalae</taxon>
        <taxon>rosids</taxon>
        <taxon>fabids</taxon>
        <taxon>Malpighiales</taxon>
        <taxon>Euphorbiaceae</taxon>
        <taxon>Acalyphoideae</taxon>
        <taxon>Acalypheae</taxon>
        <taxon>Ricinus</taxon>
    </lineage>
</organism>
<proteinExistence type="predicted"/>
<dbReference type="EMBL" id="EQ974274">
    <property type="protein sequence ID" value="EEF31008.1"/>
    <property type="molecule type" value="Genomic_DNA"/>
</dbReference>
<dbReference type="Proteomes" id="UP000008311">
    <property type="component" value="Unassembled WGS sequence"/>
</dbReference>
<name>B9SZE1_RICCO</name>
<gene>
    <name evidence="1" type="ORF">RCOM_0982110</name>
</gene>
<dbReference type="AlphaFoldDB" id="B9SZE1"/>
<evidence type="ECO:0000313" key="1">
    <source>
        <dbReference type="EMBL" id="EEF31008.1"/>
    </source>
</evidence>
<dbReference type="InParanoid" id="B9SZE1"/>